<feature type="domain" description="Caspase family p20" evidence="1">
    <location>
        <begin position="70"/>
        <end position="130"/>
    </location>
</feature>
<dbReference type="EMBL" id="ASPP01007907">
    <property type="protein sequence ID" value="ETO26373.1"/>
    <property type="molecule type" value="Genomic_DNA"/>
</dbReference>
<proteinExistence type="predicted"/>
<dbReference type="PROSITE" id="PS50208">
    <property type="entry name" value="CASPASE_P20"/>
    <property type="match status" value="1"/>
</dbReference>
<dbReference type="GO" id="GO:0004197">
    <property type="term" value="F:cysteine-type endopeptidase activity"/>
    <property type="evidence" value="ECO:0007669"/>
    <property type="project" value="InterPro"/>
</dbReference>
<evidence type="ECO:0000313" key="3">
    <source>
        <dbReference type="Proteomes" id="UP000023152"/>
    </source>
</evidence>
<keyword evidence="3" id="KW-1185">Reference proteome</keyword>
<protein>
    <recommendedName>
        <fullName evidence="1">Caspase family p20 domain-containing protein</fullName>
    </recommendedName>
</protein>
<dbReference type="InterPro" id="IPR029030">
    <property type="entry name" value="Caspase-like_dom_sf"/>
</dbReference>
<gene>
    <name evidence="2" type="ORF">RFI_10764</name>
</gene>
<accession>X6NKG3</accession>
<dbReference type="InterPro" id="IPR052039">
    <property type="entry name" value="Caspase-related_regulators"/>
</dbReference>
<dbReference type="GO" id="GO:0006508">
    <property type="term" value="P:proteolysis"/>
    <property type="evidence" value="ECO:0007669"/>
    <property type="project" value="InterPro"/>
</dbReference>
<sequence length="235" mass="26764">MIGISEYNSSSDYDNIVNVRENDMVNFKEIFEKQLRYDFISNKSDQMSKEDVQEFFDEMILKHKLYKNTNNYDAVVVIICGHGDIGDALVTSDGKTLGIDQIRTQFDCNKMESLKDCPKVFIVDIVRGSNFPASYPVSMRGRTKSNSSKGAYYGHNDDGFLTVWSTTKGHVVSNSSLFSECLKDAITASKGVRSLHQMLFQLRNDIRSKKEGEWYCVESQDTTCYDIVLSVNDKR</sequence>
<dbReference type="AlphaFoldDB" id="X6NKG3"/>
<evidence type="ECO:0000259" key="1">
    <source>
        <dbReference type="PROSITE" id="PS50208"/>
    </source>
</evidence>
<dbReference type="OrthoDB" id="6114029at2759"/>
<dbReference type="InterPro" id="IPR011600">
    <property type="entry name" value="Pept_C14_caspase"/>
</dbReference>
<dbReference type="InterPro" id="IPR001309">
    <property type="entry name" value="Pept_C14_p20"/>
</dbReference>
<reference evidence="2 3" key="1">
    <citation type="journal article" date="2013" name="Curr. Biol.">
        <title>The Genome of the Foraminiferan Reticulomyxa filosa.</title>
        <authorList>
            <person name="Glockner G."/>
            <person name="Hulsmann N."/>
            <person name="Schleicher M."/>
            <person name="Noegel A.A."/>
            <person name="Eichinger L."/>
            <person name="Gallinger C."/>
            <person name="Pawlowski J."/>
            <person name="Sierra R."/>
            <person name="Euteneuer U."/>
            <person name="Pillet L."/>
            <person name="Moustafa A."/>
            <person name="Platzer M."/>
            <person name="Groth M."/>
            <person name="Szafranski K."/>
            <person name="Schliwa M."/>
        </authorList>
    </citation>
    <scope>NUCLEOTIDE SEQUENCE [LARGE SCALE GENOMIC DNA]</scope>
</reference>
<dbReference type="Proteomes" id="UP000023152">
    <property type="component" value="Unassembled WGS sequence"/>
</dbReference>
<comment type="caution">
    <text evidence="2">The sequence shown here is derived from an EMBL/GenBank/DDBJ whole genome shotgun (WGS) entry which is preliminary data.</text>
</comment>
<organism evidence="2 3">
    <name type="scientific">Reticulomyxa filosa</name>
    <dbReference type="NCBI Taxonomy" id="46433"/>
    <lineage>
        <taxon>Eukaryota</taxon>
        <taxon>Sar</taxon>
        <taxon>Rhizaria</taxon>
        <taxon>Retaria</taxon>
        <taxon>Foraminifera</taxon>
        <taxon>Monothalamids</taxon>
        <taxon>Reticulomyxidae</taxon>
        <taxon>Reticulomyxa</taxon>
    </lineage>
</organism>
<name>X6NKG3_RETFI</name>
<evidence type="ECO:0000313" key="2">
    <source>
        <dbReference type="EMBL" id="ETO26373.1"/>
    </source>
</evidence>
<dbReference type="Gene3D" id="3.40.50.1460">
    <property type="match status" value="1"/>
</dbReference>
<dbReference type="PANTHER" id="PTHR22576">
    <property type="entry name" value="MUCOSA ASSOCIATED LYMPHOID TISSUE LYMPHOMA TRANSLOCATION PROTEIN 1/PARACASPASE"/>
    <property type="match status" value="1"/>
</dbReference>
<dbReference type="Pfam" id="PF00656">
    <property type="entry name" value="Peptidase_C14"/>
    <property type="match status" value="1"/>
</dbReference>
<dbReference type="PANTHER" id="PTHR22576:SF41">
    <property type="entry name" value="CASPASE 14, APOPTOSIS-RELATED CYSTEINE PEPTIDASE"/>
    <property type="match status" value="1"/>
</dbReference>
<dbReference type="SUPFAM" id="SSF52129">
    <property type="entry name" value="Caspase-like"/>
    <property type="match status" value="1"/>
</dbReference>